<evidence type="ECO:0000313" key="4">
    <source>
        <dbReference type="EMBL" id="ODR94488.1"/>
    </source>
</evidence>
<dbReference type="SUPFAM" id="SSF160909">
    <property type="entry name" value="ATP12-like"/>
    <property type="match status" value="1"/>
</dbReference>
<dbReference type="Gene3D" id="3.30.2180.10">
    <property type="entry name" value="ATP12-like"/>
    <property type="match status" value="1"/>
</dbReference>
<dbReference type="InterPro" id="IPR023335">
    <property type="entry name" value="ATP12_ortho_dom_sf"/>
</dbReference>
<comment type="caution">
    <text evidence="4">The sequence shown here is derived from an EMBL/GenBank/DDBJ whole genome shotgun (WGS) entry which is preliminary data.</text>
</comment>
<evidence type="ECO:0000313" key="5">
    <source>
        <dbReference type="Proteomes" id="UP000094172"/>
    </source>
</evidence>
<dbReference type="Pfam" id="PF07542">
    <property type="entry name" value="ATP12"/>
    <property type="match status" value="1"/>
</dbReference>
<name>A0A1E3VLS2_9HYPH</name>
<sequence>MDETVSDQQDNKGKTVAAGFEKPSLPKRFYKDVTVADEDGQPAILLDGRPVRTPGKAPLAVPNAALAEAVADEWRAQGERIDPHTMPLTKLVNSAIDGVVGQEAAVVDDIVAHAGSDLLCYRASGPEGLLALQAEAWDPVLSWAAGAWGAPLSLAEGVMHVPQPEASLAALRAEIEPLDALKLAALHVMTTLTGSALLPLAVARGELSPEAAWDAAHVDEDWQISQWGEDAEARQRRKNHKADFEAAANLLALS</sequence>
<dbReference type="InterPro" id="IPR011419">
    <property type="entry name" value="ATP12_ATP_synth-F1-assembly"/>
</dbReference>
<keyword evidence="2" id="KW-0809">Transit peptide</keyword>
<comment type="similarity">
    <text evidence="1">Belongs to the ATP12 family.</text>
</comment>
<protein>
    <submittedName>
        <fullName evidence="4">ATPase</fullName>
    </submittedName>
</protein>
<dbReference type="Gene3D" id="1.10.3580.10">
    <property type="entry name" value="ATP12 ATPase"/>
    <property type="match status" value="1"/>
</dbReference>
<dbReference type="Proteomes" id="UP000094172">
    <property type="component" value="Unassembled WGS sequence"/>
</dbReference>
<dbReference type="AlphaFoldDB" id="A0A1E3VLS2"/>
<dbReference type="PANTHER" id="PTHR21013">
    <property type="entry name" value="ATP SYNTHASE MITOCHONDRIAL F1 COMPLEX ASSEMBLY FACTOR 2/ATP12 PROTEIN, MITOCHONDRIAL PRECURSOR"/>
    <property type="match status" value="1"/>
</dbReference>
<accession>A0A1E3VLS2</accession>
<gene>
    <name evidence="4" type="ORF">AUC70_07510</name>
</gene>
<keyword evidence="5" id="KW-1185">Reference proteome</keyword>
<reference evidence="4 5" key="1">
    <citation type="journal article" date="2016" name="Environ. Microbiol.">
        <title>New Methyloceanibacter diversity from North Sea sediments includes methanotroph containing solely the soluble methane monooxygenase.</title>
        <authorList>
            <person name="Vekeman B."/>
            <person name="Kerckhof F.M."/>
            <person name="Cremers G."/>
            <person name="de Vos P."/>
            <person name="Vandamme P."/>
            <person name="Boon N."/>
            <person name="Op den Camp H.J."/>
            <person name="Heylen K."/>
        </authorList>
    </citation>
    <scope>NUCLEOTIDE SEQUENCE [LARGE SCALE GENOMIC DNA]</scope>
    <source>
        <strain evidence="4 5">R-67176</strain>
    </source>
</reference>
<dbReference type="STRING" id="1774970.AUC70_07510"/>
<evidence type="ECO:0000256" key="1">
    <source>
        <dbReference type="ARBA" id="ARBA00008231"/>
    </source>
</evidence>
<dbReference type="EMBL" id="LPWE01000012">
    <property type="protein sequence ID" value="ODR94488.1"/>
    <property type="molecule type" value="Genomic_DNA"/>
</dbReference>
<evidence type="ECO:0000256" key="3">
    <source>
        <dbReference type="ARBA" id="ARBA00023186"/>
    </source>
</evidence>
<proteinExistence type="inferred from homology"/>
<keyword evidence="3" id="KW-0143">Chaperone</keyword>
<dbReference type="PANTHER" id="PTHR21013:SF10">
    <property type="entry name" value="ATP SYNTHASE MITOCHONDRIAL F1 COMPLEX ASSEMBLY FACTOR 2"/>
    <property type="match status" value="1"/>
</dbReference>
<organism evidence="4 5">
    <name type="scientific">Methyloceanibacter stevinii</name>
    <dbReference type="NCBI Taxonomy" id="1774970"/>
    <lineage>
        <taxon>Bacteria</taxon>
        <taxon>Pseudomonadati</taxon>
        <taxon>Pseudomonadota</taxon>
        <taxon>Alphaproteobacteria</taxon>
        <taxon>Hyphomicrobiales</taxon>
        <taxon>Hyphomicrobiaceae</taxon>
        <taxon>Methyloceanibacter</taxon>
    </lineage>
</organism>
<dbReference type="GO" id="GO:0043461">
    <property type="term" value="P:proton-transporting ATP synthase complex assembly"/>
    <property type="evidence" value="ECO:0007669"/>
    <property type="project" value="InterPro"/>
</dbReference>
<evidence type="ECO:0000256" key="2">
    <source>
        <dbReference type="ARBA" id="ARBA00022946"/>
    </source>
</evidence>
<dbReference type="InterPro" id="IPR042272">
    <property type="entry name" value="ATP12_ATP_synth-F1-assembly_N"/>
</dbReference>